<feature type="transmembrane region" description="Helical" evidence="7">
    <location>
        <begin position="282"/>
        <end position="308"/>
    </location>
</feature>
<dbReference type="GO" id="GO:0016020">
    <property type="term" value="C:membrane"/>
    <property type="evidence" value="ECO:0007669"/>
    <property type="project" value="UniProtKB-SubCell"/>
</dbReference>
<evidence type="ECO:0000256" key="2">
    <source>
        <dbReference type="ARBA" id="ARBA00006464"/>
    </source>
</evidence>
<keyword evidence="6 7" id="KW-0472">Membrane</keyword>
<proteinExistence type="inferred from homology"/>
<gene>
    <name evidence="9" type="ORF">Q4521_20335</name>
</gene>
<name>A0AAW7XEP9_9GAMM</name>
<feature type="transmembrane region" description="Helical" evidence="7">
    <location>
        <begin position="54"/>
        <end position="76"/>
    </location>
</feature>
<feature type="domain" description="Bacterial sugar transferase" evidence="8">
    <location>
        <begin position="280"/>
        <end position="463"/>
    </location>
</feature>
<sequence>MSYIRIRKHYVHLPYLFLGIVEWLLHAAAVYGLASLMQPEASKLLGLAPIGVGSLVFYASIMSCCTLSMGVYDALVNEGFSSMVLRSLVSFFLLGSLAFTLFAFVFNGLVPEQKQLFWTIIASFLSVLVVRVLFVSVFDAKRISRKVLIFGAGEKAKTLIEAAEKEHIQGIELAGCVTASKGQIFVPDSALVAYPEDWPSYLKENRISEIVVAQDERRRSEGGEFPLPEFLKAKLEGRDITEVVTFFEREFNRIELPMLTTSWMIYSDGFKASRTRDWGKRIFDLVVSLSLAVLLLPFVIPTIIAIFLETGRPILYHQTRVGKNGKSFRIYKFRSMRQDAEKGGKAVWAQKNDSRVTRVGAFIRNTRLDELPQLYNVIRGDMSFVGPRPERPEFVEELKEKIPYYDVRHTVKPGLMGWAQLKYPYGASVEDAKNKLQYDLYYTKNHSFLMDLLIMIQTVEVVLLGKGVH</sequence>
<dbReference type="PANTHER" id="PTHR30576:SF21">
    <property type="entry name" value="UDP-GLUCOSE:UNDECAPRENYL-PHOSPHATE GLUCOSE-1-PHOSPHATE TRANSFERASE"/>
    <property type="match status" value="1"/>
</dbReference>
<feature type="transmembrane region" description="Helical" evidence="7">
    <location>
        <begin position="88"/>
        <end position="110"/>
    </location>
</feature>
<keyword evidence="3" id="KW-0808">Transferase</keyword>
<accession>A0AAW7XEP9</accession>
<evidence type="ECO:0000256" key="1">
    <source>
        <dbReference type="ARBA" id="ARBA00004141"/>
    </source>
</evidence>
<comment type="caution">
    <text evidence="9">The sequence shown here is derived from an EMBL/GenBank/DDBJ whole genome shotgun (WGS) entry which is preliminary data.</text>
</comment>
<dbReference type="InterPro" id="IPR003362">
    <property type="entry name" value="Bact_transf"/>
</dbReference>
<feature type="transmembrane region" description="Helical" evidence="7">
    <location>
        <begin position="12"/>
        <end position="34"/>
    </location>
</feature>
<dbReference type="RefSeq" id="WP_303494080.1">
    <property type="nucleotide sequence ID" value="NZ_JAUOPB010000019.1"/>
</dbReference>
<dbReference type="NCBIfam" id="TIGR03025">
    <property type="entry name" value="EPS_sugtrans"/>
    <property type="match status" value="1"/>
</dbReference>
<dbReference type="Pfam" id="PF02397">
    <property type="entry name" value="Bac_transf"/>
    <property type="match status" value="1"/>
</dbReference>
<evidence type="ECO:0000256" key="5">
    <source>
        <dbReference type="ARBA" id="ARBA00022989"/>
    </source>
</evidence>
<organism evidence="9 10">
    <name type="scientific">Saccharophagus degradans</name>
    <dbReference type="NCBI Taxonomy" id="86304"/>
    <lineage>
        <taxon>Bacteria</taxon>
        <taxon>Pseudomonadati</taxon>
        <taxon>Pseudomonadota</taxon>
        <taxon>Gammaproteobacteria</taxon>
        <taxon>Cellvibrionales</taxon>
        <taxon>Cellvibrionaceae</taxon>
        <taxon>Saccharophagus</taxon>
    </lineage>
</organism>
<dbReference type="GO" id="GO:0009242">
    <property type="term" value="P:colanic acid biosynthetic process"/>
    <property type="evidence" value="ECO:0007669"/>
    <property type="project" value="TreeGrafter"/>
</dbReference>
<dbReference type="GO" id="GO:0089702">
    <property type="term" value="F:undecaprenyl-phosphate glucose phosphotransferase activity"/>
    <property type="evidence" value="ECO:0007669"/>
    <property type="project" value="TreeGrafter"/>
</dbReference>
<evidence type="ECO:0000256" key="4">
    <source>
        <dbReference type="ARBA" id="ARBA00022692"/>
    </source>
</evidence>
<evidence type="ECO:0000256" key="7">
    <source>
        <dbReference type="SAM" id="Phobius"/>
    </source>
</evidence>
<evidence type="ECO:0000259" key="8">
    <source>
        <dbReference type="Pfam" id="PF02397"/>
    </source>
</evidence>
<evidence type="ECO:0000313" key="10">
    <source>
        <dbReference type="Proteomes" id="UP001169760"/>
    </source>
</evidence>
<evidence type="ECO:0000256" key="3">
    <source>
        <dbReference type="ARBA" id="ARBA00022679"/>
    </source>
</evidence>
<dbReference type="Proteomes" id="UP001169760">
    <property type="component" value="Unassembled WGS sequence"/>
</dbReference>
<keyword evidence="4 7" id="KW-0812">Transmembrane</keyword>
<protein>
    <submittedName>
        <fullName evidence="9">TIGR03013 family PEP-CTERM/XrtA system glycosyltransferase</fullName>
    </submittedName>
</protein>
<dbReference type="InterPro" id="IPR017475">
    <property type="entry name" value="EPS_sugar_tfrase"/>
</dbReference>
<reference evidence="9" key="1">
    <citation type="submission" date="2023-07" db="EMBL/GenBank/DDBJ databases">
        <title>Genome content predicts the carbon catabolic preferences of heterotrophic bacteria.</title>
        <authorList>
            <person name="Gralka M."/>
        </authorList>
    </citation>
    <scope>NUCLEOTIDE SEQUENCE</scope>
    <source>
        <strain evidence="9">I3M17_2</strain>
    </source>
</reference>
<comment type="subcellular location">
    <subcellularLocation>
        <location evidence="1">Membrane</location>
        <topology evidence="1">Multi-pass membrane protein</topology>
    </subcellularLocation>
</comment>
<dbReference type="NCBIfam" id="TIGR03013">
    <property type="entry name" value="EpsB_2"/>
    <property type="match status" value="1"/>
</dbReference>
<dbReference type="InterPro" id="IPR017464">
    <property type="entry name" value="Sugar_tfrase_EpsB_2"/>
</dbReference>
<evidence type="ECO:0000256" key="6">
    <source>
        <dbReference type="ARBA" id="ARBA00023136"/>
    </source>
</evidence>
<feature type="transmembrane region" description="Helical" evidence="7">
    <location>
        <begin position="116"/>
        <end position="138"/>
    </location>
</feature>
<dbReference type="AlphaFoldDB" id="A0AAW7XEP9"/>
<dbReference type="PANTHER" id="PTHR30576">
    <property type="entry name" value="COLANIC BIOSYNTHESIS UDP-GLUCOSE LIPID CARRIER TRANSFERASE"/>
    <property type="match status" value="1"/>
</dbReference>
<comment type="similarity">
    <text evidence="2">Belongs to the bacterial sugar transferase family.</text>
</comment>
<evidence type="ECO:0000313" key="9">
    <source>
        <dbReference type="EMBL" id="MDO6424849.1"/>
    </source>
</evidence>
<dbReference type="EMBL" id="JAUOPB010000019">
    <property type="protein sequence ID" value="MDO6424849.1"/>
    <property type="molecule type" value="Genomic_DNA"/>
</dbReference>
<keyword evidence="5 7" id="KW-1133">Transmembrane helix</keyword>